<keyword evidence="3" id="KW-1185">Reference proteome</keyword>
<evidence type="ECO:0000259" key="1">
    <source>
        <dbReference type="Pfam" id="PF22790"/>
    </source>
</evidence>
<organism evidence="2 3">
    <name type="scientific">Cerasibacillus quisquiliarum</name>
    <dbReference type="NCBI Taxonomy" id="227865"/>
    <lineage>
        <taxon>Bacteria</taxon>
        <taxon>Bacillati</taxon>
        <taxon>Bacillota</taxon>
        <taxon>Bacilli</taxon>
        <taxon>Bacillales</taxon>
        <taxon>Bacillaceae</taxon>
        <taxon>Cerasibacillus</taxon>
    </lineage>
</organism>
<accession>A0A511UXR2</accession>
<dbReference type="OrthoDB" id="1951946at2"/>
<comment type="caution">
    <text evidence="2">The sequence shown here is derived from an EMBL/GenBank/DDBJ whole genome shotgun (WGS) entry which is preliminary data.</text>
</comment>
<dbReference type="AlphaFoldDB" id="A0A511UXR2"/>
<feature type="domain" description="YkoP-like" evidence="1">
    <location>
        <begin position="2"/>
        <end position="176"/>
    </location>
</feature>
<name>A0A511UXR2_9BACI</name>
<evidence type="ECO:0000313" key="2">
    <source>
        <dbReference type="EMBL" id="GEN31409.1"/>
    </source>
</evidence>
<protein>
    <recommendedName>
        <fullName evidence="1">YkoP-like domain-containing protein</fullName>
    </recommendedName>
</protein>
<dbReference type="EMBL" id="BJXW01000015">
    <property type="protein sequence ID" value="GEN31409.1"/>
    <property type="molecule type" value="Genomic_DNA"/>
</dbReference>
<gene>
    <name evidence="2" type="primary">ykoP</name>
    <name evidence="2" type="ORF">CQU01_16470</name>
</gene>
<reference evidence="2 3" key="1">
    <citation type="submission" date="2019-07" db="EMBL/GenBank/DDBJ databases">
        <title>Whole genome shotgun sequence of Cerasibacillus quisquiliarum NBRC 102429.</title>
        <authorList>
            <person name="Hosoyama A."/>
            <person name="Uohara A."/>
            <person name="Ohji S."/>
            <person name="Ichikawa N."/>
        </authorList>
    </citation>
    <scope>NUCLEOTIDE SEQUENCE [LARGE SCALE GENOMIC DNA]</scope>
    <source>
        <strain evidence="2 3">NBRC 102429</strain>
    </source>
</reference>
<evidence type="ECO:0000313" key="3">
    <source>
        <dbReference type="Proteomes" id="UP000321491"/>
    </source>
</evidence>
<proteinExistence type="predicted"/>
<dbReference type="Proteomes" id="UP000321491">
    <property type="component" value="Unassembled WGS sequence"/>
</dbReference>
<sequence length="181" mass="21601">MKGYLLQLWNMIDPIYFHCTRLCYVPDLSHGKTILRVRRTCYKGKPVVLTDGTMIRKNDTLLKIHLHNVRLVSEFHSMNNDIQKALNLYRKIRSSLYHLADFIKKEENCHVKAILGITMLYQGADRLGFEMFPIKNSYYRQFKKYTFLPINYLANASLPKEPVYLFMSRRTLENQYRRNEI</sequence>
<dbReference type="RefSeq" id="WP_146937575.1">
    <property type="nucleotide sequence ID" value="NZ_BJXW01000015.1"/>
</dbReference>
<dbReference type="Pfam" id="PF22790">
    <property type="entry name" value="YkoP"/>
    <property type="match status" value="1"/>
</dbReference>
<dbReference type="InterPro" id="IPR054467">
    <property type="entry name" value="YkoP-like_dom"/>
</dbReference>